<evidence type="ECO:0000256" key="8">
    <source>
        <dbReference type="ARBA" id="ARBA00022842"/>
    </source>
</evidence>
<organism evidence="13 14">
    <name type="scientific">Pyrinomonas methylaliphatogenes</name>
    <dbReference type="NCBI Taxonomy" id="454194"/>
    <lineage>
        <taxon>Bacteria</taxon>
        <taxon>Pseudomonadati</taxon>
        <taxon>Acidobacteriota</taxon>
        <taxon>Blastocatellia</taxon>
        <taxon>Blastocatellales</taxon>
        <taxon>Pyrinomonadaceae</taxon>
        <taxon>Pyrinomonas</taxon>
    </lineage>
</organism>
<dbReference type="InterPro" id="IPR001206">
    <property type="entry name" value="Diacylglycerol_kinase_cat_dom"/>
</dbReference>
<evidence type="ECO:0000256" key="6">
    <source>
        <dbReference type="ARBA" id="ARBA00022777"/>
    </source>
</evidence>
<dbReference type="PANTHER" id="PTHR12358:SF106">
    <property type="entry name" value="LIPID KINASE YEGS"/>
    <property type="match status" value="1"/>
</dbReference>
<dbReference type="PANTHER" id="PTHR12358">
    <property type="entry name" value="SPHINGOSINE KINASE"/>
    <property type="match status" value="1"/>
</dbReference>
<dbReference type="GO" id="GO:0016301">
    <property type="term" value="F:kinase activity"/>
    <property type="evidence" value="ECO:0007669"/>
    <property type="project" value="UniProtKB-KW"/>
</dbReference>
<name>A0A0B6WX22_9BACT</name>
<dbReference type="GO" id="GO:0005886">
    <property type="term" value="C:plasma membrane"/>
    <property type="evidence" value="ECO:0007669"/>
    <property type="project" value="TreeGrafter"/>
</dbReference>
<keyword evidence="3" id="KW-0808">Transferase</keyword>
<comment type="cofactor">
    <cofactor evidence="1">
        <name>Mg(2+)</name>
        <dbReference type="ChEBI" id="CHEBI:18420"/>
    </cofactor>
</comment>
<evidence type="ECO:0000256" key="4">
    <source>
        <dbReference type="ARBA" id="ARBA00022723"/>
    </source>
</evidence>
<keyword evidence="8" id="KW-0460">Magnesium</keyword>
<keyword evidence="2" id="KW-0444">Lipid biosynthesis</keyword>
<keyword evidence="14" id="KW-1185">Reference proteome</keyword>
<dbReference type="InterPro" id="IPR045540">
    <property type="entry name" value="YegS/DAGK_C"/>
</dbReference>
<dbReference type="Pfam" id="PF19279">
    <property type="entry name" value="YegS_C"/>
    <property type="match status" value="1"/>
</dbReference>
<keyword evidence="5" id="KW-0547">Nucleotide-binding</keyword>
<keyword evidence="9" id="KW-0443">Lipid metabolism</keyword>
<keyword evidence="11" id="KW-1208">Phospholipid metabolism</keyword>
<protein>
    <recommendedName>
        <fullName evidence="12">DAGKc domain-containing protein</fullName>
    </recommendedName>
</protein>
<evidence type="ECO:0000256" key="2">
    <source>
        <dbReference type="ARBA" id="ARBA00022516"/>
    </source>
</evidence>
<dbReference type="Gene3D" id="3.40.50.10330">
    <property type="entry name" value="Probable inorganic polyphosphate/atp-NAD kinase, domain 1"/>
    <property type="match status" value="1"/>
</dbReference>
<proteinExistence type="predicted"/>
<keyword evidence="10" id="KW-0594">Phospholipid biosynthesis</keyword>
<dbReference type="InterPro" id="IPR016064">
    <property type="entry name" value="NAD/diacylglycerol_kinase_sf"/>
</dbReference>
<evidence type="ECO:0000313" key="13">
    <source>
        <dbReference type="EMBL" id="CDM65297.1"/>
    </source>
</evidence>
<dbReference type="Pfam" id="PF00781">
    <property type="entry name" value="DAGK_cat"/>
    <property type="match status" value="1"/>
</dbReference>
<dbReference type="OrthoDB" id="142078at2"/>
<evidence type="ECO:0000256" key="11">
    <source>
        <dbReference type="ARBA" id="ARBA00023264"/>
    </source>
</evidence>
<dbReference type="RefSeq" id="WP_041975297.1">
    <property type="nucleotide sequence ID" value="NZ_CBXV010000004.1"/>
</dbReference>
<evidence type="ECO:0000256" key="1">
    <source>
        <dbReference type="ARBA" id="ARBA00001946"/>
    </source>
</evidence>
<dbReference type="SUPFAM" id="SSF111331">
    <property type="entry name" value="NAD kinase/diacylglycerol kinase-like"/>
    <property type="match status" value="1"/>
</dbReference>
<dbReference type="SMART" id="SM00046">
    <property type="entry name" value="DAGKc"/>
    <property type="match status" value="1"/>
</dbReference>
<dbReference type="GO" id="GO:0046872">
    <property type="term" value="F:metal ion binding"/>
    <property type="evidence" value="ECO:0007669"/>
    <property type="project" value="UniProtKB-KW"/>
</dbReference>
<keyword evidence="6" id="KW-0418">Kinase</keyword>
<accession>A0A0B6WX22</accession>
<dbReference type="GO" id="GO:0005524">
    <property type="term" value="F:ATP binding"/>
    <property type="evidence" value="ECO:0007669"/>
    <property type="project" value="UniProtKB-KW"/>
</dbReference>
<dbReference type="GO" id="GO:0008654">
    <property type="term" value="P:phospholipid biosynthetic process"/>
    <property type="evidence" value="ECO:0007669"/>
    <property type="project" value="UniProtKB-KW"/>
</dbReference>
<evidence type="ECO:0000256" key="9">
    <source>
        <dbReference type="ARBA" id="ARBA00023098"/>
    </source>
</evidence>
<dbReference type="InterPro" id="IPR005218">
    <property type="entry name" value="Diacylglycerol/lipid_kinase"/>
</dbReference>
<dbReference type="EMBL" id="CBXV010000004">
    <property type="protein sequence ID" value="CDM65297.1"/>
    <property type="molecule type" value="Genomic_DNA"/>
</dbReference>
<dbReference type="STRING" id="454194.PYK22_01295"/>
<dbReference type="NCBIfam" id="TIGR00147">
    <property type="entry name" value="YegS/Rv2252/BmrU family lipid kinase"/>
    <property type="match status" value="1"/>
</dbReference>
<dbReference type="Gene3D" id="2.60.200.40">
    <property type="match status" value="1"/>
</dbReference>
<evidence type="ECO:0000256" key="10">
    <source>
        <dbReference type="ARBA" id="ARBA00023209"/>
    </source>
</evidence>
<dbReference type="AlphaFoldDB" id="A0A0B6WX22"/>
<dbReference type="InterPro" id="IPR050187">
    <property type="entry name" value="Lipid_Phosphate_FormReg"/>
</dbReference>
<feature type="domain" description="DAGKc" evidence="12">
    <location>
        <begin position="1"/>
        <end position="131"/>
    </location>
</feature>
<evidence type="ECO:0000256" key="5">
    <source>
        <dbReference type="ARBA" id="ARBA00022741"/>
    </source>
</evidence>
<evidence type="ECO:0000313" key="14">
    <source>
        <dbReference type="Proteomes" id="UP000031518"/>
    </source>
</evidence>
<keyword evidence="7" id="KW-0067">ATP-binding</keyword>
<keyword evidence="4" id="KW-0479">Metal-binding</keyword>
<reference evidence="13 14" key="1">
    <citation type="submission" date="2013-12" db="EMBL/GenBank/DDBJ databases">
        <authorList>
            <person name="Stott M."/>
        </authorList>
    </citation>
    <scope>NUCLEOTIDE SEQUENCE [LARGE SCALE GENOMIC DNA]</scope>
    <source>
        <strain evidence="13 14">K22</strain>
    </source>
</reference>
<dbReference type="PROSITE" id="PS50146">
    <property type="entry name" value="DAGK"/>
    <property type="match status" value="1"/>
</dbReference>
<sequence length="309" mass="33326">MKLPLVIVNPASASGATRRRWPRLASELRAHFGPFACAFTEKAGDAMRIAEEEARAGRRFIIACGGDGTISEVANGLLRAGTETELGILPSGTGGDFQKTLRIPRRASDAARALCEGRTQLIDVGRANYVGFAGRKEERFFINVASFGMGGEVVARLKKGTTRLFGGRLAFAYSMLRTVFGFERPRVAVSLDGKEEIYLDVINFCIANARYFGGGMKIAPEAKLADGLFDIVVIGDMPSVEVVLKSYSIYLGTHLSLDQVSHAYARSCVARAVEGGREVSLEIDGETVGRLPASFEILPSALRVRCPSI</sequence>
<gene>
    <name evidence="13" type="ORF">PYK22_01295</name>
</gene>
<dbReference type="Proteomes" id="UP000031518">
    <property type="component" value="Unassembled WGS sequence"/>
</dbReference>
<evidence type="ECO:0000259" key="12">
    <source>
        <dbReference type="PROSITE" id="PS50146"/>
    </source>
</evidence>
<evidence type="ECO:0000256" key="7">
    <source>
        <dbReference type="ARBA" id="ARBA00022840"/>
    </source>
</evidence>
<reference evidence="13 14" key="2">
    <citation type="submission" date="2015-01" db="EMBL/GenBank/DDBJ databases">
        <title>Complete genome sequence of Pyrinomonas methylaliphatogenes type strain K22T.</title>
        <authorList>
            <person name="Lee K.C.Y."/>
            <person name="Power J.F."/>
            <person name="Dunfield P.F."/>
            <person name="Morgan X.C."/>
            <person name="Huttenhower C."/>
            <person name="Stott M.B."/>
        </authorList>
    </citation>
    <scope>NUCLEOTIDE SEQUENCE [LARGE SCALE GENOMIC DNA]</scope>
    <source>
        <strain evidence="13 14">K22</strain>
    </source>
</reference>
<evidence type="ECO:0000256" key="3">
    <source>
        <dbReference type="ARBA" id="ARBA00022679"/>
    </source>
</evidence>
<dbReference type="InterPro" id="IPR017438">
    <property type="entry name" value="ATP-NAD_kinase_N"/>
</dbReference>